<feature type="region of interest" description="Disordered" evidence="1">
    <location>
        <begin position="588"/>
        <end position="736"/>
    </location>
</feature>
<sequence length="810" mass="92174">MDIQLETSAPNISYNTFWILSWGLSNNYRVMERNTEQIEESLRSNFIGTFRCSLDSINFQRSSEPVDNLKLTRIFASFNDQFLRYQDRAITAIASNTSTISQADRCDLSQRESPAPIIRTPVTCIHGRHRILAAVRFCLSRPPQQHWWYVKIYSANLSEEGQYYLANDFDFQIGDTEGEIYRRLRLAGSSDIASFLLNRFKITQRSQLATFWRHPDVTGALDSLLPFTGLWKEGFSVSKLQRICSLKCDKEVCRYLMHLRRVWSYVLLDREELFGCLDAATVSELQLRVPGFSLADANFVDNRMADMSLFPAIETQAVRQEILRRLKLVKVLIPSLSSFFHYLIFLDECANIMKLLVPRGASCMIYDSVTRQANALPNTNNIVQVSEIQFVEYGADQTDRIPDSSYKQLWLFCLRNFFDMKVAKACNRKTKSTTDPTKTSPIRWRYFASLAERLGIRVTQAIRQHGTDHAAEMALQEVMLRIRPQDIFVFTGSELARVVQHTMDYLDQLPLRQDTTLVRTPPETGFSILPIKDRFAIQPVCKTMNHFLFLRHMKDSNQTPGTDISQFFVCKDFYRSFFETDFEISFPLHSPGSPPAPAPPPATPSPPPPPPPPPESHPEGPGTQQQPRSESQDAQLPDGRNRVGNNAMAPSADASGPEDLVHDHGSPLLETSTLPQSDNEIVTPPNPIHNHSDTQIPMGETLNTQESSQREEDSYQEINHLNPVPPSPSQGQSSVVRSPVPSIYVPVMLKTSTNGEYVQQMLDEAKCRELCARYPNSRPFVFQKGKKAIAWKSVGMFYRQWNSIAHFDAF</sequence>
<comment type="caution">
    <text evidence="2">The sequence shown here is derived from an EMBL/GenBank/DDBJ whole genome shotgun (WGS) entry which is preliminary data.</text>
</comment>
<feature type="compositionally biased region" description="Polar residues" evidence="1">
    <location>
        <begin position="624"/>
        <end position="634"/>
    </location>
</feature>
<organism evidence="2 3">
    <name type="scientific">Orbilia oligospora</name>
    <name type="common">Nematode-trapping fungus</name>
    <name type="synonym">Arthrobotrys oligospora</name>
    <dbReference type="NCBI Taxonomy" id="2813651"/>
    <lineage>
        <taxon>Eukaryota</taxon>
        <taxon>Fungi</taxon>
        <taxon>Dikarya</taxon>
        <taxon>Ascomycota</taxon>
        <taxon>Pezizomycotina</taxon>
        <taxon>Orbiliomycetes</taxon>
        <taxon>Orbiliales</taxon>
        <taxon>Orbiliaceae</taxon>
        <taxon>Orbilia</taxon>
    </lineage>
</organism>
<feature type="compositionally biased region" description="Pro residues" evidence="1">
    <location>
        <begin position="592"/>
        <end position="615"/>
    </location>
</feature>
<dbReference type="Proteomes" id="UP000483672">
    <property type="component" value="Unassembled WGS sequence"/>
</dbReference>
<feature type="compositionally biased region" description="Polar residues" evidence="1">
    <location>
        <begin position="669"/>
        <end position="680"/>
    </location>
</feature>
<gene>
    <name evidence="2" type="ORF">TWF191_003882</name>
</gene>
<evidence type="ECO:0000256" key="1">
    <source>
        <dbReference type="SAM" id="MobiDB-lite"/>
    </source>
</evidence>
<accession>A0A6G1MNA0</accession>
<protein>
    <submittedName>
        <fullName evidence="2">Uncharacterized protein</fullName>
    </submittedName>
</protein>
<dbReference type="AlphaFoldDB" id="A0A6G1MNA0"/>
<name>A0A6G1MNA0_ORBOL</name>
<proteinExistence type="predicted"/>
<reference evidence="2 3" key="1">
    <citation type="submission" date="2019-06" db="EMBL/GenBank/DDBJ databases">
        <authorList>
            <person name="Palmer J.M."/>
        </authorList>
    </citation>
    <scope>NUCLEOTIDE SEQUENCE [LARGE SCALE GENOMIC DNA]</scope>
    <source>
        <strain evidence="2 3">TWF191</strain>
    </source>
</reference>
<dbReference type="EMBL" id="WIPF01000002">
    <property type="protein sequence ID" value="KAF3231906.1"/>
    <property type="molecule type" value="Genomic_DNA"/>
</dbReference>
<dbReference type="InterPro" id="IPR022198">
    <property type="entry name" value="DUF3723"/>
</dbReference>
<evidence type="ECO:0000313" key="2">
    <source>
        <dbReference type="EMBL" id="KAF3231906.1"/>
    </source>
</evidence>
<evidence type="ECO:0000313" key="3">
    <source>
        <dbReference type="Proteomes" id="UP000483672"/>
    </source>
</evidence>
<dbReference type="Pfam" id="PF12520">
    <property type="entry name" value="DUF3723"/>
    <property type="match status" value="1"/>
</dbReference>